<protein>
    <submittedName>
        <fullName evidence="2">Uncharacterized protein</fullName>
    </submittedName>
</protein>
<evidence type="ECO:0000256" key="1">
    <source>
        <dbReference type="SAM" id="MobiDB-lite"/>
    </source>
</evidence>
<reference evidence="2" key="1">
    <citation type="submission" date="2021-03" db="EMBL/GenBank/DDBJ databases">
        <title>Draft genome sequence of rust myrtle Austropuccinia psidii MF-1, a brazilian biotype.</title>
        <authorList>
            <person name="Quecine M.C."/>
            <person name="Pachon D.M.R."/>
            <person name="Bonatelli M.L."/>
            <person name="Correr F.H."/>
            <person name="Franceschini L.M."/>
            <person name="Leite T.F."/>
            <person name="Margarido G.R.A."/>
            <person name="Almeida C.A."/>
            <person name="Ferrarezi J.A."/>
            <person name="Labate C.A."/>
        </authorList>
    </citation>
    <scope>NUCLEOTIDE SEQUENCE</scope>
    <source>
        <strain evidence="2">MF-1</strain>
    </source>
</reference>
<dbReference type="Proteomes" id="UP000765509">
    <property type="component" value="Unassembled WGS sequence"/>
</dbReference>
<keyword evidence="3" id="KW-1185">Reference proteome</keyword>
<dbReference type="EMBL" id="AVOT02114981">
    <property type="protein sequence ID" value="MBW0583373.1"/>
    <property type="molecule type" value="Genomic_DNA"/>
</dbReference>
<sequence>MELSRTSTSFQRLVRTFETLFTSPEADITAIPIVRHEPFPTGNNRGILVSVQEMVYGSKAEGVRTSSKSLDRHHELISSSEESHGPRKVRGPSEGLDTHFLKRTSPTDQSLVEKPKHFIRGIWPKERTTALWKLPKPPQARICLNKCQQKEKKSAKSKKKGKQKAKGKEKSKWNRPYPQNYRIPKKEKTAMDNVFNMARTLMEFKNKEEERMNQSFCKK</sequence>
<accession>A0A9Q3KL25</accession>
<evidence type="ECO:0000313" key="3">
    <source>
        <dbReference type="Proteomes" id="UP000765509"/>
    </source>
</evidence>
<name>A0A9Q3KL25_9BASI</name>
<organism evidence="2 3">
    <name type="scientific">Austropuccinia psidii MF-1</name>
    <dbReference type="NCBI Taxonomy" id="1389203"/>
    <lineage>
        <taxon>Eukaryota</taxon>
        <taxon>Fungi</taxon>
        <taxon>Dikarya</taxon>
        <taxon>Basidiomycota</taxon>
        <taxon>Pucciniomycotina</taxon>
        <taxon>Pucciniomycetes</taxon>
        <taxon>Pucciniales</taxon>
        <taxon>Sphaerophragmiaceae</taxon>
        <taxon>Austropuccinia</taxon>
    </lineage>
</organism>
<feature type="compositionally biased region" description="Basic and acidic residues" evidence="1">
    <location>
        <begin position="69"/>
        <end position="85"/>
    </location>
</feature>
<evidence type="ECO:0000313" key="2">
    <source>
        <dbReference type="EMBL" id="MBW0583373.1"/>
    </source>
</evidence>
<dbReference type="AlphaFoldDB" id="A0A9Q3KL25"/>
<comment type="caution">
    <text evidence="2">The sequence shown here is derived from an EMBL/GenBank/DDBJ whole genome shotgun (WGS) entry which is preliminary data.</text>
</comment>
<proteinExistence type="predicted"/>
<feature type="compositionally biased region" description="Basic residues" evidence="1">
    <location>
        <begin position="155"/>
        <end position="165"/>
    </location>
</feature>
<feature type="region of interest" description="Disordered" evidence="1">
    <location>
        <begin position="60"/>
        <end position="111"/>
    </location>
</feature>
<gene>
    <name evidence="2" type="ORF">O181_123088</name>
</gene>
<feature type="region of interest" description="Disordered" evidence="1">
    <location>
        <begin position="147"/>
        <end position="188"/>
    </location>
</feature>